<evidence type="ECO:0000256" key="6">
    <source>
        <dbReference type="SAM" id="Phobius"/>
    </source>
</evidence>
<keyword evidence="4 6" id="KW-1133">Transmembrane helix</keyword>
<keyword evidence="3 6" id="KW-0812">Transmembrane</keyword>
<keyword evidence="9" id="KW-1185">Reference proteome</keyword>
<feature type="transmembrane region" description="Helical" evidence="6">
    <location>
        <begin position="301"/>
        <end position="323"/>
    </location>
</feature>
<dbReference type="InterPro" id="IPR036259">
    <property type="entry name" value="MFS_trans_sf"/>
</dbReference>
<evidence type="ECO:0000256" key="4">
    <source>
        <dbReference type="ARBA" id="ARBA00022989"/>
    </source>
</evidence>
<feature type="transmembrane region" description="Helical" evidence="6">
    <location>
        <begin position="335"/>
        <end position="359"/>
    </location>
</feature>
<dbReference type="InterPro" id="IPR011701">
    <property type="entry name" value="MFS"/>
</dbReference>
<name>A0ABY6Q9A6_9GAMM</name>
<dbReference type="RefSeq" id="WP_279241614.1">
    <property type="nucleotide sequence ID" value="NZ_CP036501.1"/>
</dbReference>
<dbReference type="Pfam" id="PF07690">
    <property type="entry name" value="MFS_1"/>
    <property type="match status" value="1"/>
</dbReference>
<evidence type="ECO:0000313" key="8">
    <source>
        <dbReference type="EMBL" id="UZP75140.1"/>
    </source>
</evidence>
<keyword evidence="5 6" id="KW-0472">Membrane</keyword>
<evidence type="ECO:0000256" key="2">
    <source>
        <dbReference type="ARBA" id="ARBA00022448"/>
    </source>
</evidence>
<dbReference type="Gene3D" id="1.20.1250.20">
    <property type="entry name" value="MFS general substrate transporter like domains"/>
    <property type="match status" value="1"/>
</dbReference>
<evidence type="ECO:0000256" key="1">
    <source>
        <dbReference type="ARBA" id="ARBA00004141"/>
    </source>
</evidence>
<dbReference type="InterPro" id="IPR044770">
    <property type="entry name" value="MFS_spinster-like"/>
</dbReference>
<feature type="transmembrane region" description="Helical" evidence="6">
    <location>
        <begin position="371"/>
        <end position="394"/>
    </location>
</feature>
<evidence type="ECO:0000259" key="7">
    <source>
        <dbReference type="PROSITE" id="PS50850"/>
    </source>
</evidence>
<dbReference type="Proteomes" id="UP001317963">
    <property type="component" value="Chromosome"/>
</dbReference>
<feature type="transmembrane region" description="Helical" evidence="6">
    <location>
        <begin position="230"/>
        <end position="248"/>
    </location>
</feature>
<proteinExistence type="predicted"/>
<comment type="subcellular location">
    <subcellularLocation>
        <location evidence="1">Membrane</location>
        <topology evidence="1">Multi-pass membrane protein</topology>
    </subcellularLocation>
</comment>
<dbReference type="PROSITE" id="PS50850">
    <property type="entry name" value="MFS"/>
    <property type="match status" value="1"/>
</dbReference>
<dbReference type="CDD" id="cd17328">
    <property type="entry name" value="MFS_spinster_like"/>
    <property type="match status" value="1"/>
</dbReference>
<evidence type="ECO:0000256" key="5">
    <source>
        <dbReference type="ARBA" id="ARBA00023136"/>
    </source>
</evidence>
<feature type="transmembrane region" description="Helical" evidence="6">
    <location>
        <begin position="21"/>
        <end position="38"/>
    </location>
</feature>
<feature type="domain" description="Major facilitator superfamily (MFS) profile" evidence="7">
    <location>
        <begin position="25"/>
        <end position="438"/>
    </location>
</feature>
<protein>
    <submittedName>
        <fullName evidence="8">MFS transporter</fullName>
    </submittedName>
</protein>
<feature type="transmembrane region" description="Helical" evidence="6">
    <location>
        <begin position="268"/>
        <end position="289"/>
    </location>
</feature>
<organism evidence="8 9">
    <name type="scientific">Candidatus Paraluminiphilus aquimaris</name>
    <dbReference type="NCBI Taxonomy" id="2518994"/>
    <lineage>
        <taxon>Bacteria</taxon>
        <taxon>Pseudomonadati</taxon>
        <taxon>Pseudomonadota</taxon>
        <taxon>Gammaproteobacteria</taxon>
        <taxon>Cellvibrionales</taxon>
        <taxon>Halieaceae</taxon>
        <taxon>Candidatus Paraluminiphilus</taxon>
    </lineage>
</organism>
<dbReference type="InterPro" id="IPR020846">
    <property type="entry name" value="MFS_dom"/>
</dbReference>
<feature type="transmembrane region" description="Helical" evidence="6">
    <location>
        <begin position="93"/>
        <end position="117"/>
    </location>
</feature>
<sequence>MTDTSVYQATAAPHEAYTNRYRYYVLALLTLGYVFNFVDRQVMTILIEPIKMEFGASDTQMGLLSGLAFALFYATLGIPVARLADRWSRRNVLAISMTTWSAVTALCATATGFWHLLLLRIGVGIGEAGGTPPSQSLLADYFPPEKRAFAQGILATAPNIGILVGLFGGALIAEAYGWRSVFLVFGIPGILLAILIQLTIKEPLKVTASASEEGAGLFSTLGNIFRLPSFAHIMVGVGFTGIAGYGLGVWSPSFLVRVHNMSLVDAGLYLGLIGVFGGGLGTISSGLLVDRLARRDKRWQLWLPAIGIFLALPTQLAFLLWPAEHRLVMGDVDVPFALVFMALSAVFASFWIAPSYAAVQNLVPQYWRTQASALMLLAINLLGMGLGPLLVGMLSDLLSQFGDSSVRYGLSIGVSLSLVGGIAYLRGSTLYARAVENKG</sequence>
<dbReference type="PANTHER" id="PTHR23505:SF79">
    <property type="entry name" value="PROTEIN SPINSTER"/>
    <property type="match status" value="1"/>
</dbReference>
<feature type="transmembrane region" description="Helical" evidence="6">
    <location>
        <begin position="178"/>
        <end position="200"/>
    </location>
</feature>
<dbReference type="SUPFAM" id="SSF103473">
    <property type="entry name" value="MFS general substrate transporter"/>
    <property type="match status" value="1"/>
</dbReference>
<reference evidence="8 9" key="1">
    <citation type="submission" date="2019-02" db="EMBL/GenBank/DDBJ databases">
        <title>Halieaceae_genomes.</title>
        <authorList>
            <person name="Li S.-H."/>
        </authorList>
    </citation>
    <scope>NUCLEOTIDE SEQUENCE [LARGE SCALE GENOMIC DNA]</scope>
    <source>
        <strain evidence="8 9">JH123</strain>
    </source>
</reference>
<keyword evidence="2" id="KW-0813">Transport</keyword>
<dbReference type="PANTHER" id="PTHR23505">
    <property type="entry name" value="SPINSTER"/>
    <property type="match status" value="1"/>
</dbReference>
<feature type="transmembrane region" description="Helical" evidence="6">
    <location>
        <begin position="152"/>
        <end position="172"/>
    </location>
</feature>
<accession>A0ABY6Q9A6</accession>
<feature type="transmembrane region" description="Helical" evidence="6">
    <location>
        <begin position="406"/>
        <end position="425"/>
    </location>
</feature>
<dbReference type="EMBL" id="CP036501">
    <property type="protein sequence ID" value="UZP75140.1"/>
    <property type="molecule type" value="Genomic_DNA"/>
</dbReference>
<gene>
    <name evidence="8" type="ORF">E0F26_10495</name>
</gene>
<evidence type="ECO:0000256" key="3">
    <source>
        <dbReference type="ARBA" id="ARBA00022692"/>
    </source>
</evidence>
<feature type="transmembrane region" description="Helical" evidence="6">
    <location>
        <begin position="59"/>
        <end position="81"/>
    </location>
</feature>
<evidence type="ECO:0000313" key="9">
    <source>
        <dbReference type="Proteomes" id="UP001317963"/>
    </source>
</evidence>